<organism evidence="1 2">
    <name type="scientific">Castor canadensis</name>
    <name type="common">American beaver</name>
    <dbReference type="NCBI Taxonomy" id="51338"/>
    <lineage>
        <taxon>Eukaryota</taxon>
        <taxon>Metazoa</taxon>
        <taxon>Chordata</taxon>
        <taxon>Craniata</taxon>
        <taxon>Vertebrata</taxon>
        <taxon>Euteleostomi</taxon>
        <taxon>Mammalia</taxon>
        <taxon>Eutheria</taxon>
        <taxon>Euarchontoglires</taxon>
        <taxon>Glires</taxon>
        <taxon>Rodentia</taxon>
        <taxon>Castorimorpha</taxon>
        <taxon>Castoridae</taxon>
        <taxon>Castor</taxon>
    </lineage>
</organism>
<sequence>MDEPPEEGELKSTASPPTTGHPNNQEEDIQKNQAQGGVNDQTNDRIAGQADHQVHIGPGADDQVNQRSSEQTGDNSSSQADNTAYGLMDQSAPTDQRATQQPEEELSKPIEQRPSQQVDHTLSSQEEKRAAQQADQRLSGQAERKLSQQPDFRLSRQADGEIAEGLFYQADYRTQPHSYNQDTEVVEQQSADETDSEANQLTVDQDYYSEDDQVDYTDDYPSSNETPGQFEDRKFPVFNDKDREDGYRIQYYNLEDSSTETKDQGSNPTQVDGQAGVRFTNTCQAKGQSSYQKLPSISSRVHTTTNQEKAQYTESSPGDIEFGQGKSSHSHNQKYKRRFPPIVYEDPYQVSLQYMEKHHILQIFQITENLVYEKPEDPLSFMLKQEVVGMSEGVQADFSRRKCSFRARFRIGSWTQGLEFSHMIGQANRGDSKGD</sequence>
<name>A0AC58MPJ2_CASCN</name>
<keyword evidence="1" id="KW-1185">Reference proteome</keyword>
<gene>
    <name evidence="2" type="primary">Tex55</name>
</gene>
<proteinExistence type="predicted"/>
<evidence type="ECO:0000313" key="2">
    <source>
        <dbReference type="RefSeq" id="XP_073931329.1"/>
    </source>
</evidence>
<dbReference type="RefSeq" id="XP_073931329.1">
    <property type="nucleotide sequence ID" value="XM_074075228.1"/>
</dbReference>
<evidence type="ECO:0000313" key="1">
    <source>
        <dbReference type="Proteomes" id="UP001732720"/>
    </source>
</evidence>
<reference evidence="2" key="1">
    <citation type="submission" date="2025-08" db="UniProtKB">
        <authorList>
            <consortium name="RefSeq"/>
        </authorList>
    </citation>
    <scope>IDENTIFICATION</scope>
</reference>
<dbReference type="Proteomes" id="UP001732720">
    <property type="component" value="Chromosome 5"/>
</dbReference>
<protein>
    <submittedName>
        <fullName evidence="2">Testis-specific expressed protein 55</fullName>
    </submittedName>
</protein>
<accession>A0AC58MPJ2</accession>